<dbReference type="InterPro" id="IPR026100">
    <property type="entry name" value="Tmem223"/>
</dbReference>
<keyword evidence="1" id="KW-0812">Transmembrane</keyword>
<proteinExistence type="predicted"/>
<name>A0AA88TDL8_9TELE</name>
<feature type="transmembrane region" description="Helical" evidence="1">
    <location>
        <begin position="85"/>
        <end position="108"/>
    </location>
</feature>
<accession>A0AA88TDL8</accession>
<dbReference type="AlphaFoldDB" id="A0AA88TDL8"/>
<dbReference type="GO" id="GO:0007399">
    <property type="term" value="P:nervous system development"/>
    <property type="evidence" value="ECO:0007669"/>
    <property type="project" value="TreeGrafter"/>
</dbReference>
<evidence type="ECO:0000313" key="2">
    <source>
        <dbReference type="EMBL" id="KAK2872748.1"/>
    </source>
</evidence>
<protein>
    <recommendedName>
        <fullName evidence="4">Transmembrane protein 223</fullName>
    </recommendedName>
</protein>
<dbReference type="Proteomes" id="UP001187343">
    <property type="component" value="Unassembled WGS sequence"/>
</dbReference>
<keyword evidence="1" id="KW-0472">Membrane</keyword>
<organism evidence="2 3">
    <name type="scientific">Cirrhinus molitorella</name>
    <name type="common">mud carp</name>
    <dbReference type="NCBI Taxonomy" id="172907"/>
    <lineage>
        <taxon>Eukaryota</taxon>
        <taxon>Metazoa</taxon>
        <taxon>Chordata</taxon>
        <taxon>Craniata</taxon>
        <taxon>Vertebrata</taxon>
        <taxon>Euteleostomi</taxon>
        <taxon>Actinopterygii</taxon>
        <taxon>Neopterygii</taxon>
        <taxon>Teleostei</taxon>
        <taxon>Ostariophysi</taxon>
        <taxon>Cypriniformes</taxon>
        <taxon>Cyprinidae</taxon>
        <taxon>Labeoninae</taxon>
        <taxon>Labeonini</taxon>
        <taxon>Cirrhinus</taxon>
    </lineage>
</organism>
<sequence length="253" mass="28242">MGIQCLFFGLRSCRTFISPYRLTGIQSSRAFVSTANQLVKVSDITSILKPLSCHVRVNSVRNAYNFTSTAVAKDVILFEHDRTRFFRLLGIFCAGQFLFWAYLAHFAFTSLRDTRKNIGEPQNVRTELGGLFSFDMNLGSNAWRYGFTLGCLIIGGGIVGVAILFSRRSVSRVILHKGGGKVTVSTQSPLGPLRAHHLTVPLTQVTCHAHRQESPSFVPLKIKGYKFYFLLDKEGTLNNPKLFDITVGAYRPL</sequence>
<evidence type="ECO:0008006" key="4">
    <source>
        <dbReference type="Google" id="ProtNLM"/>
    </source>
</evidence>
<dbReference type="PANTHER" id="PTHR14549">
    <property type="entry name" value="TRANSMEMBRANE PROTEIN 223"/>
    <property type="match status" value="1"/>
</dbReference>
<dbReference type="EMBL" id="JAUYZG010000022">
    <property type="protein sequence ID" value="KAK2872748.1"/>
    <property type="molecule type" value="Genomic_DNA"/>
</dbReference>
<dbReference type="Pfam" id="PF06979">
    <property type="entry name" value="TMEM70"/>
    <property type="match status" value="1"/>
</dbReference>
<dbReference type="GO" id="GO:0005739">
    <property type="term" value="C:mitochondrion"/>
    <property type="evidence" value="ECO:0007669"/>
    <property type="project" value="TreeGrafter"/>
</dbReference>
<comment type="caution">
    <text evidence="2">The sequence shown here is derived from an EMBL/GenBank/DDBJ whole genome shotgun (WGS) entry which is preliminary data.</text>
</comment>
<dbReference type="PANTHER" id="PTHR14549:SF2">
    <property type="entry name" value="TRANSMEMBRANE PROTEIN 223"/>
    <property type="match status" value="1"/>
</dbReference>
<evidence type="ECO:0000256" key="1">
    <source>
        <dbReference type="SAM" id="Phobius"/>
    </source>
</evidence>
<feature type="transmembrane region" description="Helical" evidence="1">
    <location>
        <begin position="142"/>
        <end position="165"/>
    </location>
</feature>
<keyword evidence="1" id="KW-1133">Transmembrane helix</keyword>
<reference evidence="2" key="1">
    <citation type="submission" date="2023-08" db="EMBL/GenBank/DDBJ databases">
        <title>Chromosome-level Genome Assembly of mud carp (Cirrhinus molitorella).</title>
        <authorList>
            <person name="Liu H."/>
        </authorList>
    </citation>
    <scope>NUCLEOTIDE SEQUENCE</scope>
    <source>
        <strain evidence="2">Prfri</strain>
        <tissue evidence="2">Muscle</tissue>
    </source>
</reference>
<evidence type="ECO:0000313" key="3">
    <source>
        <dbReference type="Proteomes" id="UP001187343"/>
    </source>
</evidence>
<keyword evidence="3" id="KW-1185">Reference proteome</keyword>
<dbReference type="InterPro" id="IPR045325">
    <property type="entry name" value="TMEM70/TMEM186/TMEM223"/>
</dbReference>
<gene>
    <name evidence="2" type="ORF">Q8A67_022645</name>
</gene>